<evidence type="ECO:0000259" key="2">
    <source>
        <dbReference type="Pfam" id="PF09995"/>
    </source>
</evidence>
<protein>
    <recommendedName>
        <fullName evidence="2">ER-bound oxygenase mpaB/mpaB'/Rubber oxygenase catalytic domain-containing protein</fullName>
    </recommendedName>
</protein>
<name>A0ABP1DLT9_9APHY</name>
<evidence type="ECO:0000313" key="3">
    <source>
        <dbReference type="EMBL" id="CAL1708828.1"/>
    </source>
</evidence>
<accession>A0ABP1DLT9</accession>
<keyword evidence="1" id="KW-0472">Membrane</keyword>
<evidence type="ECO:0000313" key="4">
    <source>
        <dbReference type="Proteomes" id="UP001497453"/>
    </source>
</evidence>
<dbReference type="PANTHER" id="PTHR37539">
    <property type="entry name" value="SECRETED PROTEIN-RELATED"/>
    <property type="match status" value="1"/>
</dbReference>
<keyword evidence="1" id="KW-1133">Transmembrane helix</keyword>
<reference evidence="4" key="1">
    <citation type="submission" date="2024-04" db="EMBL/GenBank/DDBJ databases">
        <authorList>
            <person name="Shaw F."/>
            <person name="Minotto A."/>
        </authorList>
    </citation>
    <scope>NUCLEOTIDE SEQUENCE [LARGE SCALE GENOMIC DNA]</scope>
</reference>
<gene>
    <name evidence="3" type="ORF">GFSPODELE1_LOCUS7039</name>
</gene>
<dbReference type="PANTHER" id="PTHR37539:SF1">
    <property type="entry name" value="ER-BOUND OXYGENASE MPAB_MPAB'_RUBBER OXYGENASE CATALYTIC DOMAIN-CONTAINING PROTEIN"/>
    <property type="match status" value="1"/>
</dbReference>
<organism evidence="3 4">
    <name type="scientific">Somion occarium</name>
    <dbReference type="NCBI Taxonomy" id="3059160"/>
    <lineage>
        <taxon>Eukaryota</taxon>
        <taxon>Fungi</taxon>
        <taxon>Dikarya</taxon>
        <taxon>Basidiomycota</taxon>
        <taxon>Agaricomycotina</taxon>
        <taxon>Agaricomycetes</taxon>
        <taxon>Polyporales</taxon>
        <taxon>Cerrenaceae</taxon>
        <taxon>Somion</taxon>
    </lineage>
</organism>
<dbReference type="EMBL" id="OZ037948">
    <property type="protein sequence ID" value="CAL1708828.1"/>
    <property type="molecule type" value="Genomic_DNA"/>
</dbReference>
<dbReference type="Pfam" id="PF09995">
    <property type="entry name" value="MPAB_Lcp_cat"/>
    <property type="match status" value="1"/>
</dbReference>
<sequence length="531" mass="59651">MPIFIGDLNQSEYETSEVKKLKHIQETRNLKPGDIVEFFGHAVRWDADCVTEDNCLRWRRVGDPLCDDALQLIFTSPSASAGKDLLECLQQYVSTNPGPNAATIFLGDLNQIPPNSLIASQSQVEAGRRLFLDHAALIMQALLHYSLAAGFASARITRTLHAVSYLVPPHESTSQASSDRIYTRLLETFQFVLDIMGCTPTPPAPSFGSNIEIKPVKEPPQRRAGTLEYLLPRGEGWKSAVRVRMLHGVARRRATERWNKLKMRDAGYDEELDIPISQEDMSATLASFCIIPLWCLHRLGLYPDPMQTEAFLAVWRHVGFYLGVSPSILRRYFTSTSAADKFLASIVLDLFSSDDNAPPDIGPIPTMPILRAISGRPPGNSSLEHNCAVTRCLVGFELADHLGVPETRVITKLKLHATFLLYKIPIWFSWWYPRKQWAVTRREVLSEGMARSVRWNLGMRRTNFRPRGNVIKNEGLDDGQIEELERVIPDPEGGMALVRKWREMLAEMIGVCLGVVCVGLGGLYFGTRMFL</sequence>
<feature type="transmembrane region" description="Helical" evidence="1">
    <location>
        <begin position="505"/>
        <end position="525"/>
    </location>
</feature>
<proteinExistence type="predicted"/>
<keyword evidence="1" id="KW-0812">Transmembrane</keyword>
<feature type="domain" description="ER-bound oxygenase mpaB/mpaB'/Rubber oxygenase catalytic" evidence="2">
    <location>
        <begin position="134"/>
        <end position="407"/>
    </location>
</feature>
<keyword evidence="4" id="KW-1185">Reference proteome</keyword>
<dbReference type="InterPro" id="IPR018713">
    <property type="entry name" value="MPAB/Lcp_cat_dom"/>
</dbReference>
<evidence type="ECO:0000256" key="1">
    <source>
        <dbReference type="SAM" id="Phobius"/>
    </source>
</evidence>
<dbReference type="InterPro" id="IPR037473">
    <property type="entry name" value="Lcp-like"/>
</dbReference>
<dbReference type="Proteomes" id="UP001497453">
    <property type="component" value="Chromosome 5"/>
</dbReference>